<comment type="caution">
    <text evidence="1">The sequence shown here is derived from an EMBL/GenBank/DDBJ whole genome shotgun (WGS) entry which is preliminary data.</text>
</comment>
<keyword evidence="2" id="KW-1185">Reference proteome</keyword>
<protein>
    <submittedName>
        <fullName evidence="1">Uncharacterized protein</fullName>
    </submittedName>
</protein>
<evidence type="ECO:0000313" key="2">
    <source>
        <dbReference type="Proteomes" id="UP000193648"/>
    </source>
</evidence>
<dbReference type="GeneID" id="33561346"/>
<name>A0A1Y2GIJ7_9FUNG</name>
<gene>
    <name evidence="1" type="ORF">BCR41DRAFT_133404</name>
</gene>
<dbReference type="AlphaFoldDB" id="A0A1Y2GIJ7"/>
<evidence type="ECO:0000313" key="1">
    <source>
        <dbReference type="EMBL" id="ORZ10063.1"/>
    </source>
</evidence>
<dbReference type="RefSeq" id="XP_021879153.1">
    <property type="nucleotide sequence ID" value="XM_022019501.1"/>
</dbReference>
<dbReference type="EMBL" id="MCFF01000032">
    <property type="protein sequence ID" value="ORZ10063.1"/>
    <property type="molecule type" value="Genomic_DNA"/>
</dbReference>
<dbReference type="OrthoDB" id="2261218at2759"/>
<proteinExistence type="predicted"/>
<accession>A0A1Y2GIJ7</accession>
<sequence length="394" mass="42619">MQNETFKKIGKDLHGALSIPGNFLSKQAKKISLTGDKKRKNIAATASAAADGTGTQSLSKTCHSNAEIRIEKSLGLNAGSICDTVSKAAGLTAGSIGPSITPTAGVEGICSDNNNSGHSGQYLTATPNGLGSFTKSSHSSGSIRTYPKEEPPIIHCPPSIPSLDHFCTQRRAWIQNGSTSVTTAELKNVLKSGQVWDIMDNSRYGSQNLVKSGYYNLNEPLGILYVKVMQVTNKASSKLFDVEWSLKVGNTERTSYPSRSFKDNPGNTATMNEVFLFDVNGPFQLEMTVAGNPVPTKLGTMAGFSNNQTVTLGHLDLSFCLEPAEKSVHTYRLRKPTEELNKSGIKSDCEVVAMIGLHILEEPVEDRSWETEVLYQGFLTLMIRGGKMAVSFYH</sequence>
<dbReference type="InParanoid" id="A0A1Y2GIJ7"/>
<organism evidence="1 2">
    <name type="scientific">Lobosporangium transversale</name>
    <dbReference type="NCBI Taxonomy" id="64571"/>
    <lineage>
        <taxon>Eukaryota</taxon>
        <taxon>Fungi</taxon>
        <taxon>Fungi incertae sedis</taxon>
        <taxon>Mucoromycota</taxon>
        <taxon>Mortierellomycotina</taxon>
        <taxon>Mortierellomycetes</taxon>
        <taxon>Mortierellales</taxon>
        <taxon>Mortierellaceae</taxon>
        <taxon>Lobosporangium</taxon>
    </lineage>
</organism>
<reference evidence="1 2" key="1">
    <citation type="submission" date="2016-07" db="EMBL/GenBank/DDBJ databases">
        <title>Pervasive Adenine N6-methylation of Active Genes in Fungi.</title>
        <authorList>
            <consortium name="DOE Joint Genome Institute"/>
            <person name="Mondo S.J."/>
            <person name="Dannebaum R.O."/>
            <person name="Kuo R.C."/>
            <person name="Labutti K."/>
            <person name="Haridas S."/>
            <person name="Kuo A."/>
            <person name="Salamov A."/>
            <person name="Ahrendt S.R."/>
            <person name="Lipzen A."/>
            <person name="Sullivan W."/>
            <person name="Andreopoulos W.B."/>
            <person name="Clum A."/>
            <person name="Lindquist E."/>
            <person name="Daum C."/>
            <person name="Ramamoorthy G.K."/>
            <person name="Gryganskyi A."/>
            <person name="Culley D."/>
            <person name="Magnuson J.K."/>
            <person name="James T.Y."/>
            <person name="O'Malley M.A."/>
            <person name="Stajich J.E."/>
            <person name="Spatafora J.W."/>
            <person name="Visel A."/>
            <person name="Grigoriev I.V."/>
        </authorList>
    </citation>
    <scope>NUCLEOTIDE SEQUENCE [LARGE SCALE GENOMIC DNA]</scope>
    <source>
        <strain evidence="1 2">NRRL 3116</strain>
    </source>
</reference>
<dbReference type="Proteomes" id="UP000193648">
    <property type="component" value="Unassembled WGS sequence"/>
</dbReference>